<reference evidence="5 6" key="1">
    <citation type="submission" date="2013-12" db="EMBL/GenBank/DDBJ databases">
        <authorList>
            <person name="Cubeta M."/>
            <person name="Pakala S."/>
            <person name="Fedorova N."/>
            <person name="Thomas E."/>
            <person name="Dean R."/>
            <person name="Jabaji S."/>
            <person name="Neate S."/>
            <person name="Toda T."/>
            <person name="Tavantzis S."/>
            <person name="Vilgalys R."/>
            <person name="Bharathan N."/>
            <person name="Pakala S."/>
            <person name="Losada L.S."/>
            <person name="Zafar N."/>
            <person name="Nierman W."/>
        </authorList>
    </citation>
    <scope>NUCLEOTIDE SEQUENCE [LARGE SCALE GENOMIC DNA]</scope>
    <source>
        <strain evidence="5 6">123E</strain>
    </source>
</reference>
<evidence type="ECO:0000256" key="3">
    <source>
        <dbReference type="PROSITE-ProRule" id="PRU00221"/>
    </source>
</evidence>
<dbReference type="PROSITE" id="PS00678">
    <property type="entry name" value="WD_REPEATS_1"/>
    <property type="match status" value="3"/>
</dbReference>
<keyword evidence="5" id="KW-0418">Kinase</keyword>
<dbReference type="SMART" id="SM00320">
    <property type="entry name" value="WD40"/>
    <property type="match status" value="7"/>
</dbReference>
<comment type="caution">
    <text evidence="5">The sequence shown here is derived from an EMBL/GenBank/DDBJ whole genome shotgun (WGS) entry which is preliminary data.</text>
</comment>
<organism evidence="5 6">
    <name type="scientific">Rhizoctonia solani 123E</name>
    <dbReference type="NCBI Taxonomy" id="1423351"/>
    <lineage>
        <taxon>Eukaryota</taxon>
        <taxon>Fungi</taxon>
        <taxon>Dikarya</taxon>
        <taxon>Basidiomycota</taxon>
        <taxon>Agaricomycotina</taxon>
        <taxon>Agaricomycetes</taxon>
        <taxon>Cantharellales</taxon>
        <taxon>Ceratobasidiaceae</taxon>
        <taxon>Rhizoctonia</taxon>
    </lineage>
</organism>
<dbReference type="InterPro" id="IPR000719">
    <property type="entry name" value="Prot_kinase_dom"/>
</dbReference>
<dbReference type="STRING" id="1423351.A0A074RX98"/>
<evidence type="ECO:0000256" key="1">
    <source>
        <dbReference type="ARBA" id="ARBA00022574"/>
    </source>
</evidence>
<dbReference type="InterPro" id="IPR001680">
    <property type="entry name" value="WD40_rpt"/>
</dbReference>
<dbReference type="PROSITE" id="PS50011">
    <property type="entry name" value="PROTEIN_KINASE_DOM"/>
    <property type="match status" value="1"/>
</dbReference>
<dbReference type="SMART" id="SM00220">
    <property type="entry name" value="S_TKc"/>
    <property type="match status" value="1"/>
</dbReference>
<dbReference type="OrthoDB" id="538223at2759"/>
<proteinExistence type="predicted"/>
<evidence type="ECO:0000259" key="4">
    <source>
        <dbReference type="PROSITE" id="PS50011"/>
    </source>
</evidence>
<dbReference type="GO" id="GO:0004672">
    <property type="term" value="F:protein kinase activity"/>
    <property type="evidence" value="ECO:0007669"/>
    <property type="project" value="InterPro"/>
</dbReference>
<dbReference type="InterPro" id="IPR011009">
    <property type="entry name" value="Kinase-like_dom_sf"/>
</dbReference>
<dbReference type="Gene3D" id="1.10.510.10">
    <property type="entry name" value="Transferase(Phosphotransferase) domain 1"/>
    <property type="match status" value="1"/>
</dbReference>
<feature type="repeat" description="WD" evidence="3">
    <location>
        <begin position="209"/>
        <end position="250"/>
    </location>
</feature>
<feature type="repeat" description="WD" evidence="3">
    <location>
        <begin position="295"/>
        <end position="325"/>
    </location>
</feature>
<sequence>MASNSGSSVAGRPELPVDAAISPEPAQHRPSLIVHEGHTNSVFSVAFSPDGKSVASGSYMNIRIWDAQSPSPIGEPLTGHSNCVNSVSYSPLGHVIASGSHDDSIRLWDVNTRRQLGVIRNGEDTFYSVAFSPDAKLLASGCGNYRGSDVVQLWDVQKMTAAANPFKGHTNPVWSARFSPDGTRIVSGSHDSTIRIWDVERGTTVVGPLEGHTDVVRLAAFSPDGSQIVSCSHDGTVRLWDSRDGRLIGNPYEGHAARVNCVAFSPRGTYVASAGSDKTIRIWDVRTGRQVDQPFQEHTDIMLSVAFSPCGRYIASGSRDRKVIIKSFLANYPELPSGLDSYMEPMDGALLQSEVTQIVSQMSTQQIFESLIAAGCVDLSPEMDTRQETAMIVSGGGFGDIWVGHLHNGTKVAIKAWRTDALEQCRYKTIKRAARELFYWSRMEHRNIHQLMGVIMFKDQYLGMVSEWMENGNLHKYLQTHSDADRHQLCIDVASGLEYMHSRSTVHGDLKAMNVLVSSDGIARLSDFDFAVMSEASSLLFTESSNTRSGSIRWVAPEMLAEETPKRTKASDVYALGMEIFTGEVPYPQCRMDFNVIMTVTRGTLPTRPTDQLKVDQQGNAVWRIMLKCWDRDASKRPSAGQVVEIV</sequence>
<evidence type="ECO:0000313" key="6">
    <source>
        <dbReference type="Proteomes" id="UP000027456"/>
    </source>
</evidence>
<protein>
    <submittedName>
        <fullName evidence="5">Tyrosine kinase family catalytic domain protein</fullName>
    </submittedName>
</protein>
<feature type="repeat" description="WD" evidence="3">
    <location>
        <begin position="77"/>
        <end position="118"/>
    </location>
</feature>
<feature type="repeat" description="WD" evidence="3">
    <location>
        <begin position="166"/>
        <end position="207"/>
    </location>
</feature>
<name>A0A074RX98_9AGAM</name>
<dbReference type="Pfam" id="PF07714">
    <property type="entry name" value="PK_Tyr_Ser-Thr"/>
    <property type="match status" value="1"/>
</dbReference>
<dbReference type="EMBL" id="AZST01000305">
    <property type="protein sequence ID" value="KEP49945.1"/>
    <property type="molecule type" value="Genomic_DNA"/>
</dbReference>
<gene>
    <name evidence="5" type="ORF">V565_089970</name>
</gene>
<keyword evidence="2" id="KW-0677">Repeat</keyword>
<evidence type="ECO:0000256" key="2">
    <source>
        <dbReference type="ARBA" id="ARBA00022737"/>
    </source>
</evidence>
<dbReference type="SUPFAM" id="SSF56112">
    <property type="entry name" value="Protein kinase-like (PK-like)"/>
    <property type="match status" value="1"/>
</dbReference>
<keyword evidence="5" id="KW-0808">Transferase</keyword>
<dbReference type="InterPro" id="IPR019775">
    <property type="entry name" value="WD40_repeat_CS"/>
</dbReference>
<feature type="non-terminal residue" evidence="5">
    <location>
        <position position="647"/>
    </location>
</feature>
<dbReference type="HOGENOM" id="CLU_000288_57_24_1"/>
<dbReference type="CDD" id="cd00200">
    <property type="entry name" value="WD40"/>
    <property type="match status" value="1"/>
</dbReference>
<feature type="domain" description="Protein kinase" evidence="4">
    <location>
        <begin position="387"/>
        <end position="647"/>
    </location>
</feature>
<accession>A0A074RX98</accession>
<dbReference type="PROSITE" id="PS50082">
    <property type="entry name" value="WD_REPEATS_2"/>
    <property type="match status" value="6"/>
</dbReference>
<dbReference type="PROSITE" id="PS50294">
    <property type="entry name" value="WD_REPEATS_REGION"/>
    <property type="match status" value="5"/>
</dbReference>
<dbReference type="Pfam" id="PF00400">
    <property type="entry name" value="WD40"/>
    <property type="match status" value="7"/>
</dbReference>
<dbReference type="PRINTS" id="PR00320">
    <property type="entry name" value="GPROTEINBRPT"/>
</dbReference>
<evidence type="ECO:0000313" key="5">
    <source>
        <dbReference type="EMBL" id="KEP49945.1"/>
    </source>
</evidence>
<dbReference type="GO" id="GO:0005524">
    <property type="term" value="F:ATP binding"/>
    <property type="evidence" value="ECO:0007669"/>
    <property type="project" value="InterPro"/>
</dbReference>
<dbReference type="Gene3D" id="2.130.10.10">
    <property type="entry name" value="YVTN repeat-like/Quinoprotein amine dehydrogenase"/>
    <property type="match status" value="2"/>
</dbReference>
<dbReference type="InterPro" id="IPR001245">
    <property type="entry name" value="Ser-Thr/Tyr_kinase_cat_dom"/>
</dbReference>
<keyword evidence="6" id="KW-1185">Reference proteome</keyword>
<feature type="repeat" description="WD" evidence="3">
    <location>
        <begin position="252"/>
        <end position="293"/>
    </location>
</feature>
<dbReference type="PANTHER" id="PTHR22847">
    <property type="entry name" value="WD40 REPEAT PROTEIN"/>
    <property type="match status" value="1"/>
</dbReference>
<dbReference type="AlphaFoldDB" id="A0A074RX98"/>
<dbReference type="PANTHER" id="PTHR22847:SF637">
    <property type="entry name" value="WD REPEAT DOMAIN 5B"/>
    <property type="match status" value="1"/>
</dbReference>
<dbReference type="PRINTS" id="PR00109">
    <property type="entry name" value="TYRKINASE"/>
</dbReference>
<keyword evidence="1 3" id="KW-0853">WD repeat</keyword>
<dbReference type="GO" id="GO:1990234">
    <property type="term" value="C:transferase complex"/>
    <property type="evidence" value="ECO:0007669"/>
    <property type="project" value="UniProtKB-ARBA"/>
</dbReference>
<dbReference type="InterPro" id="IPR020472">
    <property type="entry name" value="WD40_PAC1"/>
</dbReference>
<dbReference type="Proteomes" id="UP000027456">
    <property type="component" value="Unassembled WGS sequence"/>
</dbReference>
<dbReference type="InterPro" id="IPR015943">
    <property type="entry name" value="WD40/YVTN_repeat-like_dom_sf"/>
</dbReference>
<dbReference type="SUPFAM" id="SSF50978">
    <property type="entry name" value="WD40 repeat-like"/>
    <property type="match status" value="1"/>
</dbReference>
<feature type="repeat" description="WD" evidence="3">
    <location>
        <begin position="35"/>
        <end position="75"/>
    </location>
</feature>
<dbReference type="InterPro" id="IPR036322">
    <property type="entry name" value="WD40_repeat_dom_sf"/>
</dbReference>